<gene>
    <name evidence="2" type="ORF">BCV70DRAFT_215914</name>
</gene>
<accession>A0A317XUA6</accession>
<dbReference type="Proteomes" id="UP000246740">
    <property type="component" value="Unassembled WGS sequence"/>
</dbReference>
<dbReference type="InParanoid" id="A0A317XUA6"/>
<dbReference type="AlphaFoldDB" id="A0A317XUA6"/>
<dbReference type="EMBL" id="KZ819190">
    <property type="protein sequence ID" value="PWZ01450.1"/>
    <property type="molecule type" value="Genomic_DNA"/>
</dbReference>
<evidence type="ECO:0000313" key="2">
    <source>
        <dbReference type="EMBL" id="PWZ01450.1"/>
    </source>
</evidence>
<proteinExistence type="predicted"/>
<feature type="region of interest" description="Disordered" evidence="1">
    <location>
        <begin position="25"/>
        <end position="45"/>
    </location>
</feature>
<name>A0A317XUA6_9BASI</name>
<evidence type="ECO:0000313" key="3">
    <source>
        <dbReference type="Proteomes" id="UP000246740"/>
    </source>
</evidence>
<keyword evidence="3" id="KW-1185">Reference proteome</keyword>
<sequence length="244" mass="25560">MLVVGPARSPFDGDGPALTHKAKIDRQSARWPPGKRTLHSTEDTVHNRSASVEPFNVEESLCIVALTLEDGPTRNSECLSAMPGFGGGSGGALPPGSDLGFAKQALRLVSVASFHSSYPNICPYPLMAMLHSTSAEELPALVKDKSDAEDGKDDEDNNVKAPALASMKVTGSVDKATTAAGLKALVSRPLLPVMTDLAQIQLQAHLDGAQLLELLSLDSSRPTLPVLTALSKGNQDGSWSPSAI</sequence>
<organism evidence="2 3">
    <name type="scientific">Testicularia cyperi</name>
    <dbReference type="NCBI Taxonomy" id="1882483"/>
    <lineage>
        <taxon>Eukaryota</taxon>
        <taxon>Fungi</taxon>
        <taxon>Dikarya</taxon>
        <taxon>Basidiomycota</taxon>
        <taxon>Ustilaginomycotina</taxon>
        <taxon>Ustilaginomycetes</taxon>
        <taxon>Ustilaginales</taxon>
        <taxon>Anthracoideaceae</taxon>
        <taxon>Testicularia</taxon>
    </lineage>
</organism>
<protein>
    <submittedName>
        <fullName evidence="2">Uncharacterized protein</fullName>
    </submittedName>
</protein>
<reference evidence="2 3" key="1">
    <citation type="journal article" date="2018" name="Mol. Biol. Evol.">
        <title>Broad Genomic Sampling Reveals a Smut Pathogenic Ancestry of the Fungal Clade Ustilaginomycotina.</title>
        <authorList>
            <person name="Kijpornyongpan T."/>
            <person name="Mondo S.J."/>
            <person name="Barry K."/>
            <person name="Sandor L."/>
            <person name="Lee J."/>
            <person name="Lipzen A."/>
            <person name="Pangilinan J."/>
            <person name="LaButti K."/>
            <person name="Hainaut M."/>
            <person name="Henrissat B."/>
            <person name="Grigoriev I.V."/>
            <person name="Spatafora J.W."/>
            <person name="Aime M.C."/>
        </authorList>
    </citation>
    <scope>NUCLEOTIDE SEQUENCE [LARGE SCALE GENOMIC DNA]</scope>
    <source>
        <strain evidence="2 3">MCA 3645</strain>
    </source>
</reference>
<evidence type="ECO:0000256" key="1">
    <source>
        <dbReference type="SAM" id="MobiDB-lite"/>
    </source>
</evidence>